<proteinExistence type="predicted"/>
<accession>A0ABW3A920</accession>
<reference evidence="8" key="1">
    <citation type="journal article" date="2019" name="Int. J. Syst. Evol. Microbiol.">
        <title>The Global Catalogue of Microorganisms (GCM) 10K type strain sequencing project: providing services to taxonomists for standard genome sequencing and annotation.</title>
        <authorList>
            <consortium name="The Broad Institute Genomics Platform"/>
            <consortium name="The Broad Institute Genome Sequencing Center for Infectious Disease"/>
            <person name="Wu L."/>
            <person name="Ma J."/>
        </authorList>
    </citation>
    <scope>NUCLEOTIDE SEQUENCE [LARGE SCALE GENOMIC DNA]</scope>
    <source>
        <strain evidence="8">JCM 32148</strain>
    </source>
</reference>
<feature type="region of interest" description="Disordered" evidence="5">
    <location>
        <begin position="1"/>
        <end position="31"/>
    </location>
</feature>
<evidence type="ECO:0000256" key="5">
    <source>
        <dbReference type="SAM" id="MobiDB-lite"/>
    </source>
</evidence>
<dbReference type="InterPro" id="IPR019952">
    <property type="entry name" value="F420_OxRdatse_Rv1855c_pred"/>
</dbReference>
<keyword evidence="8" id="KW-1185">Reference proteome</keyword>
<dbReference type="GO" id="GO:0016491">
    <property type="term" value="F:oxidoreductase activity"/>
    <property type="evidence" value="ECO:0007669"/>
    <property type="project" value="UniProtKB-KW"/>
</dbReference>
<dbReference type="Gene3D" id="3.20.20.30">
    <property type="entry name" value="Luciferase-like domain"/>
    <property type="match status" value="1"/>
</dbReference>
<keyword evidence="4" id="KW-0503">Monooxygenase</keyword>
<evidence type="ECO:0000256" key="4">
    <source>
        <dbReference type="ARBA" id="ARBA00023033"/>
    </source>
</evidence>
<keyword evidence="3 7" id="KW-0560">Oxidoreductase</keyword>
<feature type="domain" description="Luciferase-like" evidence="6">
    <location>
        <begin position="59"/>
        <end position="293"/>
    </location>
</feature>
<evidence type="ECO:0000256" key="1">
    <source>
        <dbReference type="ARBA" id="ARBA00022630"/>
    </source>
</evidence>
<dbReference type="EC" id="1.-.-.-" evidence="7"/>
<gene>
    <name evidence="7" type="ORF">ACFQZ8_24470</name>
</gene>
<dbReference type="Pfam" id="PF00296">
    <property type="entry name" value="Bac_luciferase"/>
    <property type="match status" value="1"/>
</dbReference>
<dbReference type="InterPro" id="IPR036661">
    <property type="entry name" value="Luciferase-like_sf"/>
</dbReference>
<dbReference type="PANTHER" id="PTHR42847:SF8">
    <property type="entry name" value="CONSERVED PROTEIN"/>
    <property type="match status" value="1"/>
</dbReference>
<dbReference type="InterPro" id="IPR050172">
    <property type="entry name" value="SsuD_RutA_monooxygenase"/>
</dbReference>
<comment type="caution">
    <text evidence="7">The sequence shown here is derived from an EMBL/GenBank/DDBJ whole genome shotgun (WGS) entry which is preliminary data.</text>
</comment>
<evidence type="ECO:0000313" key="8">
    <source>
        <dbReference type="Proteomes" id="UP001597053"/>
    </source>
</evidence>
<evidence type="ECO:0000259" key="6">
    <source>
        <dbReference type="Pfam" id="PF00296"/>
    </source>
</evidence>
<protein>
    <submittedName>
        <fullName evidence="7">LLM class F420-dependent oxidoreductase</fullName>
        <ecNumber evidence="7">1.-.-.-</ecNumber>
    </submittedName>
</protein>
<keyword evidence="1" id="KW-0285">Flavoprotein</keyword>
<sequence>AVGDGAGRRVPRLGRVSSPAATRRRTGPSRHERGCVVKLGLHYWTYTTPPEPELIGSTLARAAGVAESGGFASFTVMDHFFQMEAVAGADEPMLEAYTTLGFVAGKTQRMTLGVLVTGVMYRYPGLLAKTVTTLDVLSGGRARLGIGASWYEREQRGLGVPVVPMAERFERLEETVQICLQMWSEDNGPFQGRHYQLAETLNSPAPLRRPRPPIMIGGNGEKKTLRLVARYADACNFFGVSVDEARHKFDVLRSHCEAEGRDYDSIEKTIAMQVHPLDDPDAFLAAAQEYAALGVSEVQVTPDRHPVEFAEQVAERIAPRLAEIG</sequence>
<feature type="non-terminal residue" evidence="7">
    <location>
        <position position="1"/>
    </location>
</feature>
<dbReference type="EMBL" id="JBHTHM010001749">
    <property type="protein sequence ID" value="MFD0787066.1"/>
    <property type="molecule type" value="Genomic_DNA"/>
</dbReference>
<dbReference type="InterPro" id="IPR011251">
    <property type="entry name" value="Luciferase-like_dom"/>
</dbReference>
<evidence type="ECO:0000313" key="7">
    <source>
        <dbReference type="EMBL" id="MFD0787066.1"/>
    </source>
</evidence>
<dbReference type="SUPFAM" id="SSF51679">
    <property type="entry name" value="Bacterial luciferase-like"/>
    <property type="match status" value="1"/>
</dbReference>
<organism evidence="7 8">
    <name type="scientific">Micromonospora azadirachtae</name>
    <dbReference type="NCBI Taxonomy" id="1970735"/>
    <lineage>
        <taxon>Bacteria</taxon>
        <taxon>Bacillati</taxon>
        <taxon>Actinomycetota</taxon>
        <taxon>Actinomycetes</taxon>
        <taxon>Micromonosporales</taxon>
        <taxon>Micromonosporaceae</taxon>
        <taxon>Micromonospora</taxon>
    </lineage>
</organism>
<dbReference type="Proteomes" id="UP001597053">
    <property type="component" value="Unassembled WGS sequence"/>
</dbReference>
<dbReference type="PANTHER" id="PTHR42847">
    <property type="entry name" value="ALKANESULFONATE MONOOXYGENASE"/>
    <property type="match status" value="1"/>
</dbReference>
<keyword evidence="2" id="KW-0288">FMN</keyword>
<dbReference type="NCBIfam" id="TIGR03560">
    <property type="entry name" value="F420_Rv1855c"/>
    <property type="match status" value="1"/>
</dbReference>
<evidence type="ECO:0000256" key="3">
    <source>
        <dbReference type="ARBA" id="ARBA00023002"/>
    </source>
</evidence>
<name>A0ABW3A920_9ACTN</name>
<evidence type="ECO:0000256" key="2">
    <source>
        <dbReference type="ARBA" id="ARBA00022643"/>
    </source>
</evidence>